<name>A0A508AVT2_9GAMM</name>
<gene>
    <name evidence="1" type="ORF">FKV24_004960</name>
</gene>
<comment type="caution">
    <text evidence="1">The sequence shown here is derived from an EMBL/GenBank/DDBJ whole genome shotgun (WGS) entry which is preliminary data.</text>
</comment>
<reference evidence="1 2" key="1">
    <citation type="submission" date="2019-10" db="EMBL/GenBank/DDBJ databases">
        <title>Lysobacter alkalisoli sp. nov., isolated from saline-alkaline soil.</title>
        <authorList>
            <person name="Sun J.-Q."/>
        </authorList>
    </citation>
    <scope>NUCLEOTIDE SEQUENCE [LARGE SCALE GENOMIC DNA]</scope>
    <source>
        <strain evidence="1 2">KCTC 42381</strain>
    </source>
</reference>
<sequence>MKPDDFVDALDTPDTRRAASDAAARRMAETRESLPRAIIRYCAFILTGLLALDALGLFGLGRLAAFGAAALLALLMLCIGLTISRAPRSPGMALCMTLVPLAFLVFVFANGRVFDAPILVSAGLLGCLVWLAWIRHRAPAA</sequence>
<dbReference type="AlphaFoldDB" id="A0A508AVT2"/>
<dbReference type="RefSeq" id="WP_141481588.1">
    <property type="nucleotide sequence ID" value="NZ_VICD02000069.1"/>
</dbReference>
<evidence type="ECO:0000313" key="1">
    <source>
        <dbReference type="EMBL" id="KAB8195622.1"/>
    </source>
</evidence>
<proteinExistence type="predicted"/>
<dbReference type="Proteomes" id="UP000320431">
    <property type="component" value="Unassembled WGS sequence"/>
</dbReference>
<protein>
    <submittedName>
        <fullName evidence="1">Uncharacterized protein</fullName>
    </submittedName>
</protein>
<evidence type="ECO:0000313" key="2">
    <source>
        <dbReference type="Proteomes" id="UP000320431"/>
    </source>
</evidence>
<organism evidence="1 2">
    <name type="scientific">Marilutibacter maris</name>
    <dbReference type="NCBI Taxonomy" id="1605891"/>
    <lineage>
        <taxon>Bacteria</taxon>
        <taxon>Pseudomonadati</taxon>
        <taxon>Pseudomonadota</taxon>
        <taxon>Gammaproteobacteria</taxon>
        <taxon>Lysobacterales</taxon>
        <taxon>Lysobacteraceae</taxon>
        <taxon>Marilutibacter</taxon>
    </lineage>
</organism>
<dbReference type="EMBL" id="VICD02000069">
    <property type="protein sequence ID" value="KAB8195622.1"/>
    <property type="molecule type" value="Genomic_DNA"/>
</dbReference>
<accession>A0A508AVT2</accession>